<evidence type="ECO:0000256" key="1">
    <source>
        <dbReference type="SAM" id="MobiDB-lite"/>
    </source>
</evidence>
<evidence type="ECO:0000313" key="3">
    <source>
        <dbReference type="EMBL" id="TYL54342.1"/>
    </source>
</evidence>
<dbReference type="GO" id="GO:0005975">
    <property type="term" value="P:carbohydrate metabolic process"/>
    <property type="evidence" value="ECO:0007669"/>
    <property type="project" value="UniProtKB-ARBA"/>
</dbReference>
<dbReference type="Proteomes" id="UP000325243">
    <property type="component" value="Unassembled WGS sequence"/>
</dbReference>
<dbReference type="EMBL" id="VSSB01000001">
    <property type="protein sequence ID" value="TYL54342.1"/>
    <property type="molecule type" value="Genomic_DNA"/>
</dbReference>
<dbReference type="Gene3D" id="2.60.40.10">
    <property type="entry name" value="Immunoglobulins"/>
    <property type="match status" value="1"/>
</dbReference>
<sequence length="415" mass="42322">MASHPEVSLPGSDFEIDSDANLKVDDPAPSIDWASVSEVRKADAPSGSGDDSFGQGSKEDTAVPSVVDGSIPPNKSDLLNFGLYLEEAAAGDFLHLFWHRVQEPSGTTNMDFEFNKSETLSANGVTPVRTAGDLLIQYDLAQGGTNPQLFLSTWVASGPGSQCQASNSTPCWGVRVNLTAAGDATGSINTSAIPAAESDGLGPVSARTFGEATVDFDVLGGEGCVAFGSAYLKSRSSDSFTAALKDFIAPTATGLNNCGALAIEKTKKHAADGPGDHPHAGVVFSVTGGDLPAGTTVTTDANGEACIPDITAGSYSVTETVPTGYAVTSANPQTGTVVEDTDCDTATPVVFTNMPLTDITVSVNSQIDGGTASTIDCDAAADPPFDATTGANGDGSFTKSNLQPGTYVCTVVIDP</sequence>
<comment type="caution">
    <text evidence="3">The sequence shown here is derived from an EMBL/GenBank/DDBJ whole genome shotgun (WGS) entry which is preliminary data.</text>
</comment>
<dbReference type="SUPFAM" id="SSF49478">
    <property type="entry name" value="Cna protein B-type domain"/>
    <property type="match status" value="1"/>
</dbReference>
<evidence type="ECO:0000313" key="4">
    <source>
        <dbReference type="Proteomes" id="UP000325243"/>
    </source>
</evidence>
<accession>A0A5S4V5T3</accession>
<feature type="region of interest" description="Disordered" evidence="1">
    <location>
        <begin position="1"/>
        <end position="69"/>
    </location>
</feature>
<dbReference type="Pfam" id="PF17802">
    <property type="entry name" value="SpaA"/>
    <property type="match status" value="1"/>
</dbReference>
<dbReference type="InterPro" id="IPR013783">
    <property type="entry name" value="Ig-like_fold"/>
</dbReference>
<keyword evidence="4" id="KW-1185">Reference proteome</keyword>
<name>A0A5S4V5T3_9MICO</name>
<proteinExistence type="predicted"/>
<protein>
    <recommendedName>
        <fullName evidence="2">SpaA-like prealbumin fold domain-containing protein</fullName>
    </recommendedName>
</protein>
<feature type="domain" description="SpaA-like prealbumin fold" evidence="2">
    <location>
        <begin position="275"/>
        <end position="341"/>
    </location>
</feature>
<dbReference type="AlphaFoldDB" id="A0A5S4V5T3"/>
<feature type="compositionally biased region" description="Low complexity" evidence="1">
    <location>
        <begin position="46"/>
        <end position="56"/>
    </location>
</feature>
<reference evidence="3 4" key="1">
    <citation type="submission" date="2019-08" db="EMBL/GenBank/DDBJ databases">
        <authorList>
            <person name="Hu J."/>
        </authorList>
    </citation>
    <scope>NUCLEOTIDE SEQUENCE [LARGE SCALE GENOMIC DNA]</scope>
    <source>
        <strain evidence="3 4">NEAU-184</strain>
    </source>
</reference>
<dbReference type="InterPro" id="IPR041033">
    <property type="entry name" value="SpaA_PFL_dom_1"/>
</dbReference>
<dbReference type="RefSeq" id="WP_148733874.1">
    <property type="nucleotide sequence ID" value="NZ_VSSB01000001.1"/>
</dbReference>
<organism evidence="3 4">
    <name type="scientific">Agromyces mariniharenae</name>
    <dbReference type="NCBI Taxonomy" id="2604423"/>
    <lineage>
        <taxon>Bacteria</taxon>
        <taxon>Bacillati</taxon>
        <taxon>Actinomycetota</taxon>
        <taxon>Actinomycetes</taxon>
        <taxon>Micrococcales</taxon>
        <taxon>Microbacteriaceae</taxon>
        <taxon>Agromyces</taxon>
    </lineage>
</organism>
<evidence type="ECO:0000259" key="2">
    <source>
        <dbReference type="Pfam" id="PF17802"/>
    </source>
</evidence>
<gene>
    <name evidence="3" type="ORF">FYC51_12340</name>
</gene>